<dbReference type="InterPro" id="IPR036188">
    <property type="entry name" value="FAD/NAD-bd_sf"/>
</dbReference>
<dbReference type="PANTHER" id="PTHR10961">
    <property type="entry name" value="PEROXISOMAL SARCOSINE OXIDASE"/>
    <property type="match status" value="1"/>
</dbReference>
<name>A0A1R3HBQ8_9ROSI</name>
<evidence type="ECO:0000313" key="7">
    <source>
        <dbReference type="Proteomes" id="UP000187203"/>
    </source>
</evidence>
<dbReference type="AlphaFoldDB" id="A0A1R3HBQ8"/>
<keyword evidence="3" id="KW-0274">FAD</keyword>
<dbReference type="GO" id="GO:0050660">
    <property type="term" value="F:flavin adenine dinucleotide binding"/>
    <property type="evidence" value="ECO:0007669"/>
    <property type="project" value="InterPro"/>
</dbReference>
<evidence type="ECO:0000313" key="6">
    <source>
        <dbReference type="EMBL" id="OMO67713.1"/>
    </source>
</evidence>
<evidence type="ECO:0000256" key="4">
    <source>
        <dbReference type="ARBA" id="ARBA00023002"/>
    </source>
</evidence>
<keyword evidence="4" id="KW-0560">Oxidoreductase</keyword>
<evidence type="ECO:0000256" key="5">
    <source>
        <dbReference type="SAM" id="SignalP"/>
    </source>
</evidence>
<organism evidence="6 7">
    <name type="scientific">Corchorus olitorius</name>
    <dbReference type="NCBI Taxonomy" id="93759"/>
    <lineage>
        <taxon>Eukaryota</taxon>
        <taxon>Viridiplantae</taxon>
        <taxon>Streptophyta</taxon>
        <taxon>Embryophyta</taxon>
        <taxon>Tracheophyta</taxon>
        <taxon>Spermatophyta</taxon>
        <taxon>Magnoliopsida</taxon>
        <taxon>eudicotyledons</taxon>
        <taxon>Gunneridae</taxon>
        <taxon>Pentapetalae</taxon>
        <taxon>rosids</taxon>
        <taxon>malvids</taxon>
        <taxon>Malvales</taxon>
        <taxon>Malvaceae</taxon>
        <taxon>Grewioideae</taxon>
        <taxon>Apeibeae</taxon>
        <taxon>Corchorus</taxon>
    </lineage>
</organism>
<proteinExistence type="predicted"/>
<dbReference type="InterPro" id="IPR045170">
    <property type="entry name" value="MTOX"/>
</dbReference>
<reference evidence="7" key="1">
    <citation type="submission" date="2013-09" db="EMBL/GenBank/DDBJ databases">
        <title>Corchorus olitorius genome sequencing.</title>
        <authorList>
            <person name="Alam M."/>
            <person name="Haque M.S."/>
            <person name="Islam M.S."/>
            <person name="Emdad E.M."/>
            <person name="Islam M.M."/>
            <person name="Ahmed B."/>
            <person name="Halim A."/>
            <person name="Hossen Q.M.M."/>
            <person name="Hossain M.Z."/>
            <person name="Ahmed R."/>
            <person name="Khan M.M."/>
            <person name="Islam R."/>
            <person name="Rashid M.M."/>
            <person name="Khan S.A."/>
            <person name="Rahman M.S."/>
            <person name="Alam M."/>
            <person name="Yahiya A.S."/>
            <person name="Khan M.S."/>
            <person name="Azam M.S."/>
            <person name="Haque T."/>
            <person name="Lashkar M.Z.H."/>
            <person name="Akhand A.I."/>
            <person name="Morshed G."/>
            <person name="Roy S."/>
            <person name="Uddin K.S."/>
            <person name="Rabeya T."/>
            <person name="Hossain A.S."/>
            <person name="Chowdhury A."/>
            <person name="Snigdha A.R."/>
            <person name="Mortoza M.S."/>
            <person name="Matin S.A."/>
            <person name="Hoque S.M.E."/>
            <person name="Islam M.K."/>
            <person name="Roy D.K."/>
            <person name="Haider R."/>
            <person name="Moosa M.M."/>
            <person name="Elias S.M."/>
            <person name="Hasan A.M."/>
            <person name="Jahan S."/>
            <person name="Shafiuddin M."/>
            <person name="Mahmood N."/>
            <person name="Shommy N.S."/>
        </authorList>
    </citation>
    <scope>NUCLEOTIDE SEQUENCE [LARGE SCALE GENOMIC DNA]</scope>
    <source>
        <strain evidence="7">cv. O-4</strain>
    </source>
</reference>
<keyword evidence="2" id="KW-0285">Flavoprotein</keyword>
<dbReference type="Proteomes" id="UP000187203">
    <property type="component" value="Unassembled WGS sequence"/>
</dbReference>
<sequence>MLGVSQLLGHFHILILSAIRTFPYLDSNAQDECTGCGLKCAYVIDFLGGEFGKDVVIGGGFSSHGFKMAPAIGRIPADLVLYWRGKWS</sequence>
<accession>A0A1R3HBQ8</accession>
<dbReference type="EMBL" id="AWUE01020574">
    <property type="protein sequence ID" value="OMO67713.1"/>
    <property type="molecule type" value="Genomic_DNA"/>
</dbReference>
<evidence type="ECO:0000256" key="3">
    <source>
        <dbReference type="ARBA" id="ARBA00022827"/>
    </source>
</evidence>
<evidence type="ECO:0000256" key="1">
    <source>
        <dbReference type="ARBA" id="ARBA00001974"/>
    </source>
</evidence>
<gene>
    <name evidence="6" type="ORF">COLO4_30024</name>
</gene>
<feature type="signal peptide" evidence="5">
    <location>
        <begin position="1"/>
        <end position="21"/>
    </location>
</feature>
<comment type="caution">
    <text evidence="6">The sequence shown here is derived from an EMBL/GenBank/DDBJ whole genome shotgun (WGS) entry which is preliminary data.</text>
</comment>
<feature type="chain" id="PRO_5010327132" evidence="5">
    <location>
        <begin position="22"/>
        <end position="88"/>
    </location>
</feature>
<keyword evidence="5" id="KW-0732">Signal</keyword>
<dbReference type="GO" id="GO:0008115">
    <property type="term" value="F:sarcosine oxidase activity"/>
    <property type="evidence" value="ECO:0007669"/>
    <property type="project" value="TreeGrafter"/>
</dbReference>
<dbReference type="STRING" id="93759.A0A1R3HBQ8"/>
<protein>
    <submittedName>
        <fullName evidence="6">Sarcosine oxidase</fullName>
    </submittedName>
</protein>
<dbReference type="Gene3D" id="3.50.50.60">
    <property type="entry name" value="FAD/NAD(P)-binding domain"/>
    <property type="match status" value="1"/>
</dbReference>
<dbReference type="PANTHER" id="PTHR10961:SF7">
    <property type="entry name" value="FAD DEPENDENT OXIDOREDUCTASE DOMAIN-CONTAINING PROTEIN"/>
    <property type="match status" value="1"/>
</dbReference>
<comment type="cofactor">
    <cofactor evidence="1">
        <name>FAD</name>
        <dbReference type="ChEBI" id="CHEBI:57692"/>
    </cofactor>
</comment>
<keyword evidence="7" id="KW-1185">Reference proteome</keyword>
<dbReference type="Gene3D" id="3.30.9.10">
    <property type="entry name" value="D-Amino Acid Oxidase, subunit A, domain 2"/>
    <property type="match status" value="1"/>
</dbReference>
<evidence type="ECO:0000256" key="2">
    <source>
        <dbReference type="ARBA" id="ARBA00022630"/>
    </source>
</evidence>
<dbReference type="OrthoDB" id="424974at2759"/>